<protein>
    <recommendedName>
        <fullName evidence="3">Fibrinogen C-terminal domain-containing protein</fullName>
    </recommendedName>
</protein>
<name>A0AAN0JII4_AMPQE</name>
<dbReference type="PROSITE" id="PS00514">
    <property type="entry name" value="FIBRINOGEN_C_1"/>
    <property type="match status" value="1"/>
</dbReference>
<dbReference type="KEGG" id="aqu:100633058"/>
<dbReference type="SMART" id="SM00186">
    <property type="entry name" value="FBG"/>
    <property type="match status" value="1"/>
</dbReference>
<keyword evidence="5" id="KW-1185">Reference proteome</keyword>
<organism evidence="4 5">
    <name type="scientific">Amphimedon queenslandica</name>
    <name type="common">Sponge</name>
    <dbReference type="NCBI Taxonomy" id="400682"/>
    <lineage>
        <taxon>Eukaryota</taxon>
        <taxon>Metazoa</taxon>
        <taxon>Porifera</taxon>
        <taxon>Demospongiae</taxon>
        <taxon>Heteroscleromorpha</taxon>
        <taxon>Haplosclerida</taxon>
        <taxon>Niphatidae</taxon>
        <taxon>Amphimedon</taxon>
    </lineage>
</organism>
<keyword evidence="2" id="KW-0732">Signal</keyword>
<keyword evidence="1" id="KW-1015">Disulfide bond</keyword>
<dbReference type="Pfam" id="PF00147">
    <property type="entry name" value="Fibrinogen_C"/>
    <property type="match status" value="1"/>
</dbReference>
<reference evidence="5" key="1">
    <citation type="journal article" date="2010" name="Nature">
        <title>The Amphimedon queenslandica genome and the evolution of animal complexity.</title>
        <authorList>
            <person name="Srivastava M."/>
            <person name="Simakov O."/>
            <person name="Chapman J."/>
            <person name="Fahey B."/>
            <person name="Gauthier M.E."/>
            <person name="Mitros T."/>
            <person name="Richards G.S."/>
            <person name="Conaco C."/>
            <person name="Dacre M."/>
            <person name="Hellsten U."/>
            <person name="Larroux C."/>
            <person name="Putnam N.H."/>
            <person name="Stanke M."/>
            <person name="Adamska M."/>
            <person name="Darling A."/>
            <person name="Degnan S.M."/>
            <person name="Oakley T.H."/>
            <person name="Plachetzki D.C."/>
            <person name="Zhai Y."/>
            <person name="Adamski M."/>
            <person name="Calcino A."/>
            <person name="Cummins S.F."/>
            <person name="Goodstein D.M."/>
            <person name="Harris C."/>
            <person name="Jackson D.J."/>
            <person name="Leys S.P."/>
            <person name="Shu S."/>
            <person name="Woodcroft B.J."/>
            <person name="Vervoort M."/>
            <person name="Kosik K.S."/>
            <person name="Manning G."/>
            <person name="Degnan B.M."/>
            <person name="Rokhsar D.S."/>
        </authorList>
    </citation>
    <scope>NUCLEOTIDE SEQUENCE [LARGE SCALE GENOMIC DNA]</scope>
</reference>
<dbReference type="InterPro" id="IPR002181">
    <property type="entry name" value="Fibrinogen_a/b/g_C_dom"/>
</dbReference>
<evidence type="ECO:0000313" key="5">
    <source>
        <dbReference type="Proteomes" id="UP000007879"/>
    </source>
</evidence>
<evidence type="ECO:0000259" key="3">
    <source>
        <dbReference type="PROSITE" id="PS51406"/>
    </source>
</evidence>
<feature type="chain" id="PRO_5042884525" description="Fibrinogen C-terminal domain-containing protein" evidence="2">
    <location>
        <begin position="24"/>
        <end position="288"/>
    </location>
</feature>
<dbReference type="GeneID" id="100633058"/>
<dbReference type="InterPro" id="IPR014716">
    <property type="entry name" value="Fibrinogen_a/b/g_C_1"/>
</dbReference>
<dbReference type="AlphaFoldDB" id="A0AAN0JII4"/>
<evidence type="ECO:0000313" key="4">
    <source>
        <dbReference type="EnsemblMetazoa" id="XP_019856825.1"/>
    </source>
</evidence>
<dbReference type="Gene3D" id="3.90.215.10">
    <property type="entry name" value="Gamma Fibrinogen, chain A, domain 1"/>
    <property type="match status" value="1"/>
</dbReference>
<evidence type="ECO:0000256" key="2">
    <source>
        <dbReference type="SAM" id="SignalP"/>
    </source>
</evidence>
<proteinExistence type="predicted"/>
<feature type="signal peptide" evidence="2">
    <location>
        <begin position="1"/>
        <end position="23"/>
    </location>
</feature>
<feature type="domain" description="Fibrinogen C-terminal" evidence="3">
    <location>
        <begin position="69"/>
        <end position="288"/>
    </location>
</feature>
<dbReference type="NCBIfam" id="NF040941">
    <property type="entry name" value="GGGWT_bact"/>
    <property type="match status" value="1"/>
</dbReference>
<evidence type="ECO:0000256" key="1">
    <source>
        <dbReference type="ARBA" id="ARBA00023157"/>
    </source>
</evidence>
<dbReference type="InterPro" id="IPR036056">
    <property type="entry name" value="Fibrinogen-like_C"/>
</dbReference>
<dbReference type="RefSeq" id="XP_019856825.1">
    <property type="nucleotide sequence ID" value="XM_020001266.1"/>
</dbReference>
<accession>A0AAN0JII4</accession>
<dbReference type="PANTHER" id="PTHR19143">
    <property type="entry name" value="FIBRINOGEN/TENASCIN/ANGIOPOEITIN"/>
    <property type="match status" value="1"/>
</dbReference>
<dbReference type="Proteomes" id="UP000007879">
    <property type="component" value="Unassembled WGS sequence"/>
</dbReference>
<dbReference type="InterPro" id="IPR020837">
    <property type="entry name" value="Fibrinogen_CS"/>
</dbReference>
<dbReference type="PROSITE" id="PS51406">
    <property type="entry name" value="FIBRINOGEN_C_2"/>
    <property type="match status" value="1"/>
</dbReference>
<dbReference type="GO" id="GO:0005615">
    <property type="term" value="C:extracellular space"/>
    <property type="evidence" value="ECO:0007669"/>
    <property type="project" value="TreeGrafter"/>
</dbReference>
<dbReference type="EnsemblMetazoa" id="XM_020001266.1">
    <property type="protein sequence ID" value="XP_019856825.1"/>
    <property type="gene ID" value="LOC100633058"/>
</dbReference>
<dbReference type="SUPFAM" id="SSF56496">
    <property type="entry name" value="Fibrinogen C-terminal domain-like"/>
    <property type="match status" value="1"/>
</dbReference>
<reference evidence="4" key="2">
    <citation type="submission" date="2024-06" db="UniProtKB">
        <authorList>
            <consortium name="EnsemblMetazoa"/>
        </authorList>
    </citation>
    <scope>IDENTIFICATION</scope>
</reference>
<dbReference type="InterPro" id="IPR050373">
    <property type="entry name" value="Fibrinogen_C-term_domain"/>
</dbReference>
<dbReference type="CDD" id="cd00087">
    <property type="entry name" value="FReD"/>
    <property type="match status" value="1"/>
</dbReference>
<sequence>MRSRSVFFLVYFLCFVLLECVRGHCPDVTPSPSPAWSPSPSPSPYSSSSKQFSYVSSLSDIQDTNVNSIPVCLVPFDCNGWLEEGVKRNGVYPINPSNEEPPFQVYCDMETDGGGWTVFQQRVNDSISFFRNWSSYEEGFGSLTSNFWLGLSKLYHLVNRRNTTLLILLEDHNGNKAYAKYTTFIVSDSTKEYEVNASGYSGTAGDSLLHDTKGTRKSSVKFSSPDRDNDNWVDGNLGLNHKGGWWFDSCLHSNLNGQYNASVDGEGIIWEGWKGKSYSLKKTVMMIR</sequence>